<sequence>MSRTLPVPAHCPRPRDHVDKQPRSRLSDAVGRSSGKGASKPPAILIFPYIKPRSVLPPCSARTGLTNPVPALATTARSPVLRCTSKDAIWRRGNPPSAFNHCGWCRQAQARQRIAPNTTSPWPMIGSAIISKFELSAGYDVQGSGVRRTPRQTERARGLPVLKRLTTRFRFGDRGARRTFRAPRQATQNLSLVKALSRAKRGGKIKPRVSDFACLTPGFVHRAC</sequence>
<dbReference type="AlphaFoldDB" id="A0A1H2PKP2"/>
<keyword evidence="3" id="KW-1185">Reference proteome</keyword>
<feature type="compositionally biased region" description="Basic and acidic residues" evidence="1">
    <location>
        <begin position="13"/>
        <end position="26"/>
    </location>
</feature>
<dbReference type="EMBL" id="FNLO01000002">
    <property type="protein sequence ID" value="SDV47004.1"/>
    <property type="molecule type" value="Genomic_DNA"/>
</dbReference>
<reference evidence="3" key="1">
    <citation type="submission" date="2016-09" db="EMBL/GenBank/DDBJ databases">
        <authorList>
            <person name="Varghese N."/>
            <person name="Submissions S."/>
        </authorList>
    </citation>
    <scope>NUCLEOTIDE SEQUENCE [LARGE SCALE GENOMIC DNA]</scope>
    <source>
        <strain evidence="3">JS23</strain>
    </source>
</reference>
<feature type="region of interest" description="Disordered" evidence="1">
    <location>
        <begin position="1"/>
        <end position="38"/>
    </location>
</feature>
<accession>A0A1H2PKP2</accession>
<evidence type="ECO:0000313" key="3">
    <source>
        <dbReference type="Proteomes" id="UP000243719"/>
    </source>
</evidence>
<protein>
    <submittedName>
        <fullName evidence="2">Uncharacterized protein</fullName>
    </submittedName>
</protein>
<name>A0A1H2PKP2_9BURK</name>
<organism evidence="2 3">
    <name type="scientific">Chitinasiproducens palmae</name>
    <dbReference type="NCBI Taxonomy" id="1770053"/>
    <lineage>
        <taxon>Bacteria</taxon>
        <taxon>Pseudomonadati</taxon>
        <taxon>Pseudomonadota</taxon>
        <taxon>Betaproteobacteria</taxon>
        <taxon>Burkholderiales</taxon>
        <taxon>Burkholderiaceae</taxon>
        <taxon>Chitinasiproducens</taxon>
    </lineage>
</organism>
<dbReference type="Proteomes" id="UP000243719">
    <property type="component" value="Unassembled WGS sequence"/>
</dbReference>
<gene>
    <name evidence="2" type="ORF">SAMN05216551_102180</name>
</gene>
<evidence type="ECO:0000256" key="1">
    <source>
        <dbReference type="SAM" id="MobiDB-lite"/>
    </source>
</evidence>
<proteinExistence type="predicted"/>
<evidence type="ECO:0000313" key="2">
    <source>
        <dbReference type="EMBL" id="SDV47004.1"/>
    </source>
</evidence>